<dbReference type="PROSITE" id="PS50005">
    <property type="entry name" value="TPR"/>
    <property type="match status" value="1"/>
</dbReference>
<feature type="region of interest" description="Disordered" evidence="8">
    <location>
        <begin position="313"/>
        <end position="349"/>
    </location>
</feature>
<dbReference type="Gene3D" id="1.25.10.10">
    <property type="entry name" value="Leucine-rich Repeat Variant"/>
    <property type="match status" value="2"/>
</dbReference>
<dbReference type="GO" id="GO:0030154">
    <property type="term" value="P:cell differentiation"/>
    <property type="evidence" value="ECO:0007669"/>
    <property type="project" value="UniProtKB-KW"/>
</dbReference>
<evidence type="ECO:0000313" key="11">
    <source>
        <dbReference type="EMBL" id="CAF3497602.1"/>
    </source>
</evidence>
<keyword evidence="3" id="KW-0963">Cytoplasm</keyword>
<proteinExistence type="predicted"/>
<dbReference type="GO" id="GO:0009966">
    <property type="term" value="P:regulation of signal transduction"/>
    <property type="evidence" value="ECO:0007669"/>
    <property type="project" value="InterPro"/>
</dbReference>
<keyword evidence="2" id="KW-0217">Developmental protein</keyword>
<evidence type="ECO:0000313" key="12">
    <source>
        <dbReference type="Proteomes" id="UP000677228"/>
    </source>
</evidence>
<dbReference type="Gene3D" id="1.25.40.540">
    <property type="entry name" value="TAP42-like family"/>
    <property type="match status" value="1"/>
</dbReference>
<evidence type="ECO:0000256" key="6">
    <source>
        <dbReference type="ARBA" id="ARBA00023186"/>
    </source>
</evidence>
<evidence type="ECO:0000256" key="3">
    <source>
        <dbReference type="ARBA" id="ARBA00022490"/>
    </source>
</evidence>
<dbReference type="Pfam" id="PF13181">
    <property type="entry name" value="TPR_8"/>
    <property type="match status" value="1"/>
</dbReference>
<accession>A0A8S2CRI0</accession>
<keyword evidence="7" id="KW-0802">TPR repeat</keyword>
<dbReference type="SUPFAM" id="SSF48452">
    <property type="entry name" value="TPR-like"/>
    <property type="match status" value="1"/>
</dbReference>
<evidence type="ECO:0000256" key="5">
    <source>
        <dbReference type="ARBA" id="ARBA00022782"/>
    </source>
</evidence>
<dbReference type="SMART" id="SM00028">
    <property type="entry name" value="TPR"/>
    <property type="match status" value="3"/>
</dbReference>
<dbReference type="SUPFAM" id="SSF48371">
    <property type="entry name" value="ARM repeat"/>
    <property type="match status" value="2"/>
</dbReference>
<name>A0A8S2CRI0_9BILA</name>
<evidence type="ECO:0000256" key="1">
    <source>
        <dbReference type="ARBA" id="ARBA00004556"/>
    </source>
</evidence>
<dbReference type="InterPro" id="IPR038511">
    <property type="entry name" value="TAP42/TAP46-like_sf"/>
</dbReference>
<dbReference type="Proteomes" id="UP000677228">
    <property type="component" value="Unassembled WGS sequence"/>
</dbReference>
<dbReference type="InterPro" id="IPR011989">
    <property type="entry name" value="ARM-like"/>
</dbReference>
<dbReference type="EMBL" id="CAJOBA010000040">
    <property type="protein sequence ID" value="CAF3497602.1"/>
    <property type="molecule type" value="Genomic_DNA"/>
</dbReference>
<dbReference type="EMBL" id="CAJNOK010000040">
    <property type="protein sequence ID" value="CAF0724639.1"/>
    <property type="molecule type" value="Genomic_DNA"/>
</dbReference>
<sequence length="1307" mass="147646">MTDTLNDKTIAELFDNGYDLQLKLDKDENLDISNDDKQKLFNTAIDTLLAAEKKLDEIHLFSDNEELDEVATNELRYFLLYALIGWLYEYKPPTDRNENKRFDDVKLSIKYSVKYLNLCKNYGLIKSVPNEDIDNIGGSTKELNREELVTRLREKKRLESLIKTLMDLIKTDKTRVDDETKRQLYVSQIKWWIQQLEYDINILKDEGMMLMHRKELSLNQNQTQNKDYSTTSVKNVNNNQTGPFILTTKEHLYAQAVGGKGYPSLPTMTVEEFHDQLIKNGHMKITNDQQQGSAFSMPPSTNKIAEELEKEHLSEIDDTQHRRDINQLDEYKDDNPRGSGNRYNRSNQAFKEGNYKKAIDYYTQAINTFDSRNKENKEDIAKCYSNRSQCYINLSQYEDAVEDATKALEYMPADTKSLFRRANAFERMGKLNEAISDAQRLVSINKNQDNKQTNDLLRKLTETVYSKHSEQNLTLGQVRQMFEAVSGVSSSADQLAALNNLIVLSREESGAEAIVKFDTDLKNIVKFIQSSDRTIVLSTVRLLSSIVKRSYARTDLVLRKIGLNHIARLLATNDQEISTSSAILLYGMITSICDLENRRKIRKGPSVPFNFEPQVVTFIDEVFRILCSLIDDKACPAVGRDNCLDLVVKFVDRMNGCISKLLRVAASVPELPDSKPYPITEHTKMHISCALSVVYHDCYSDKEREDFNNECIEFVKALRQHDDVRARVQTMSVLAVLLQGPFDTGNAILGGLNLVDLMLVMASSGDALQELPFVKQNRVAVEAVVLSSSKKDKAAGILSLGAEILKNLYASPNEQIKVLALVGLSKIASSKGTDTSVQLVTEGSCQTLAKACSQFLTSNKSFDIRRWSADGLAYLTLDADVKEDIINNQAVLKALFELAKCDDSNVIYSVVSILVNLTNTYEVKKPDKQMVELAKYAKQHVPEDHPKDAKEFVDERRNKLVEAGVISVLVNMCKQKSDTCREQVARVFFGLCENEQHRGKIVAAGGGKALLPLALDGLPIGSTKAAQALAKIAITTNPEIAFPGQRTLEVVRPIIKLLKPDQTALENFEALMALTNLAAVGESVRKRILKDGGFSNIEHYMYEEHTELRRAATECVCNMVVQEEVIQYFTPENDRIKLLVLFCGEEDEALIKAASGALAILSSLDVDLEQIETFDLEPDERKKLESIIEDNRIICNKILEVTSFVEIFKQLCVSPNNELQFRALYIIKNIVKAKKEFAVKVAETDLMDLLFAITRLINPQTIVEKNRKIADEIIQLCLSYGLIRLTEGVYDRERVVEEVKDKKEAAV</sequence>
<comment type="caution">
    <text evidence="10">The sequence shown here is derived from an EMBL/GenBank/DDBJ whole genome shotgun (WGS) entry which is preliminary data.</text>
</comment>
<dbReference type="InterPro" id="IPR024660">
    <property type="entry name" value="UCS_central_dom"/>
</dbReference>
<dbReference type="InterPro" id="IPR016024">
    <property type="entry name" value="ARM-type_fold"/>
</dbReference>
<evidence type="ECO:0000313" key="10">
    <source>
        <dbReference type="EMBL" id="CAF0724639.1"/>
    </source>
</evidence>
<evidence type="ECO:0000259" key="9">
    <source>
        <dbReference type="Pfam" id="PF11701"/>
    </source>
</evidence>
<organism evidence="10 12">
    <name type="scientific">Didymodactylos carnosus</name>
    <dbReference type="NCBI Taxonomy" id="1234261"/>
    <lineage>
        <taxon>Eukaryota</taxon>
        <taxon>Metazoa</taxon>
        <taxon>Spiralia</taxon>
        <taxon>Gnathifera</taxon>
        <taxon>Rotifera</taxon>
        <taxon>Eurotatoria</taxon>
        <taxon>Bdelloidea</taxon>
        <taxon>Philodinida</taxon>
        <taxon>Philodinidae</taxon>
        <taxon>Didymodactylos</taxon>
    </lineage>
</organism>
<dbReference type="InterPro" id="IPR007304">
    <property type="entry name" value="TAP46-like"/>
</dbReference>
<feature type="domain" description="UNC-45/Cro1/She4 central" evidence="9">
    <location>
        <begin position="642"/>
        <end position="827"/>
    </location>
</feature>
<reference evidence="10" key="1">
    <citation type="submission" date="2021-02" db="EMBL/GenBank/DDBJ databases">
        <authorList>
            <person name="Nowell W R."/>
        </authorList>
    </citation>
    <scope>NUCLEOTIDE SEQUENCE</scope>
</reference>
<evidence type="ECO:0000256" key="4">
    <source>
        <dbReference type="ARBA" id="ARBA00022541"/>
    </source>
</evidence>
<dbReference type="PANTHER" id="PTHR45994:SF1">
    <property type="entry name" value="FI21225P1"/>
    <property type="match status" value="1"/>
</dbReference>
<dbReference type="GO" id="GO:0007517">
    <property type="term" value="P:muscle organ development"/>
    <property type="evidence" value="ECO:0007669"/>
    <property type="project" value="UniProtKB-KW"/>
</dbReference>
<feature type="repeat" description="TPR" evidence="7">
    <location>
        <begin position="381"/>
        <end position="414"/>
    </location>
</feature>
<dbReference type="Pfam" id="PF04177">
    <property type="entry name" value="TAP42"/>
    <property type="match status" value="1"/>
</dbReference>
<dbReference type="InterPro" id="IPR011990">
    <property type="entry name" value="TPR-like_helical_dom_sf"/>
</dbReference>
<dbReference type="PANTHER" id="PTHR45994">
    <property type="entry name" value="FI21225P1"/>
    <property type="match status" value="1"/>
</dbReference>
<keyword evidence="4" id="KW-0517">Myogenesis</keyword>
<feature type="compositionally biased region" description="Basic and acidic residues" evidence="8">
    <location>
        <begin position="313"/>
        <end position="336"/>
    </location>
</feature>
<protein>
    <recommendedName>
        <fullName evidence="9">UNC-45/Cro1/She4 central domain-containing protein</fullName>
    </recommendedName>
</protein>
<gene>
    <name evidence="10" type="ORF">OVA965_LOCUS330</name>
    <name evidence="11" type="ORF">TMI583_LOCUS330</name>
</gene>
<dbReference type="Pfam" id="PF11701">
    <property type="entry name" value="UNC45-central"/>
    <property type="match status" value="1"/>
</dbReference>
<dbReference type="Gene3D" id="1.25.40.10">
    <property type="entry name" value="Tetratricopeptide repeat domain"/>
    <property type="match status" value="1"/>
</dbReference>
<evidence type="ECO:0000256" key="7">
    <source>
        <dbReference type="PROSITE-ProRule" id="PRU00339"/>
    </source>
</evidence>
<dbReference type="InterPro" id="IPR019734">
    <property type="entry name" value="TPR_rpt"/>
</dbReference>
<comment type="subcellular location">
    <subcellularLocation>
        <location evidence="1">Cytoplasm</location>
        <location evidence="1">Perinuclear region</location>
    </subcellularLocation>
</comment>
<dbReference type="GO" id="GO:0048471">
    <property type="term" value="C:perinuclear region of cytoplasm"/>
    <property type="evidence" value="ECO:0007669"/>
    <property type="project" value="UniProtKB-SubCell"/>
</dbReference>
<keyword evidence="6" id="KW-0143">Chaperone</keyword>
<keyword evidence="5" id="KW-0221">Differentiation</keyword>
<dbReference type="Proteomes" id="UP000682733">
    <property type="component" value="Unassembled WGS sequence"/>
</dbReference>
<evidence type="ECO:0000256" key="8">
    <source>
        <dbReference type="SAM" id="MobiDB-lite"/>
    </source>
</evidence>
<dbReference type="GO" id="GO:0051879">
    <property type="term" value="F:Hsp90 protein binding"/>
    <property type="evidence" value="ECO:0007669"/>
    <property type="project" value="TreeGrafter"/>
</dbReference>
<evidence type="ECO:0000256" key="2">
    <source>
        <dbReference type="ARBA" id="ARBA00022473"/>
    </source>
</evidence>